<dbReference type="InterPro" id="IPR022155">
    <property type="entry name" value="DUF3684"/>
</dbReference>
<accession>A0A9N9FUY5</accession>
<dbReference type="InterPro" id="IPR036890">
    <property type="entry name" value="HATPase_C_sf"/>
</dbReference>
<name>A0A9N9FUY5_9GLOM</name>
<evidence type="ECO:0000313" key="3">
    <source>
        <dbReference type="Proteomes" id="UP000789759"/>
    </source>
</evidence>
<evidence type="ECO:0000313" key="2">
    <source>
        <dbReference type="EMBL" id="CAG8561933.1"/>
    </source>
</evidence>
<dbReference type="Gene3D" id="3.30.565.10">
    <property type="entry name" value="Histidine kinase-like ATPase, C-terminal domain"/>
    <property type="match status" value="1"/>
</dbReference>
<dbReference type="EMBL" id="CAJVQA010002957">
    <property type="protein sequence ID" value="CAG8561933.1"/>
    <property type="molecule type" value="Genomic_DNA"/>
</dbReference>
<keyword evidence="3" id="KW-1185">Reference proteome</keyword>
<dbReference type="Pfam" id="PF12449">
    <property type="entry name" value="DUF3684"/>
    <property type="match status" value="1"/>
</dbReference>
<protein>
    <submittedName>
        <fullName evidence="2">12442_t:CDS:1</fullName>
    </submittedName>
</protein>
<reference evidence="2" key="1">
    <citation type="submission" date="2021-06" db="EMBL/GenBank/DDBJ databases">
        <authorList>
            <person name="Kallberg Y."/>
            <person name="Tangrot J."/>
            <person name="Rosling A."/>
        </authorList>
    </citation>
    <scope>NUCLEOTIDE SEQUENCE</scope>
    <source>
        <strain evidence="2">FL966</strain>
    </source>
</reference>
<dbReference type="SUPFAM" id="SSF55874">
    <property type="entry name" value="ATPase domain of HSP90 chaperone/DNA topoisomerase II/histidine kinase"/>
    <property type="match status" value="1"/>
</dbReference>
<dbReference type="Proteomes" id="UP000789759">
    <property type="component" value="Unassembled WGS sequence"/>
</dbReference>
<dbReference type="NCBIfam" id="NF047352">
    <property type="entry name" value="P_loop_sacsin"/>
    <property type="match status" value="1"/>
</dbReference>
<evidence type="ECO:0000259" key="1">
    <source>
        <dbReference type="Pfam" id="PF25794"/>
    </source>
</evidence>
<dbReference type="PANTHER" id="PTHR47839">
    <property type="entry name" value="DOMAIN PROTEIN, PUTATIVE (AFU_ORTHOLOGUE AFUA_6G04830)-RELATED"/>
    <property type="match status" value="1"/>
</dbReference>
<dbReference type="PANTHER" id="PTHR47839:SF1">
    <property type="entry name" value="DOMAIN PROTEIN, PUTATIVE (AFU_ORTHOLOGUE AFUA_6G04830)-RELATED"/>
    <property type="match status" value="1"/>
</dbReference>
<gene>
    <name evidence="2" type="ORF">CPELLU_LOCUS5244</name>
</gene>
<dbReference type="InterPro" id="IPR058210">
    <property type="entry name" value="SACS/Nov_dom"/>
</dbReference>
<dbReference type="Pfam" id="PF25794">
    <property type="entry name" value="SACS"/>
    <property type="match status" value="1"/>
</dbReference>
<comment type="caution">
    <text evidence="2">The sequence shown here is derived from an EMBL/GenBank/DDBJ whole genome shotgun (WGS) entry which is preliminary data.</text>
</comment>
<sequence length="1494" mass="173144">MSLDNFRKQLMSNSDYEVRVEVNQRCKVQDISTLDYYDFFVLELKKLLIRYSSEFVVFRELMQNSDDAKSSAVEIVFENIVGETYSRMLFKNNGLTFGPQDWNRLKKIAEGNPDEQKIGAFGVGFYSLFSICEEPFVSSGELGMAFYWKGDQLFVRHGPTGKNDTEWTIFLMDMRETTKGFTANLCEISVYLNEHRVIHILKNINNPRSIAIRSNINSESPKKMFKLESVNVHDVTFNTSRIIIPPGTMSYTNCLEEKASVRFQIASGNLNVQVQDEFSLEMERLTKKKPPRQTAVQIILPGYYDKSSNTDESLDIFKDLLPFPDQGKVFIGFRTHQTTGYSVHLAARVIPTVERESIDLVQKTLLEYNTEMLCMAGILCRLLYEDEMNHISQQYQHTFNNDQADLEARSAHALKHFTFEQSTPDAKVGNIIETQFYQSCSSQLSILSTHGVKAINMVRLPDPEMIAFIKTVPFVPKIMVDRCKSFFSRANTIRKLIEKASINDVFEELKNRALDQDEMIALMKWWIALCKRQNVSELQHDNFMQLAVVRVENEIIPLKNIQYFLNPRIVEPDLDIPPNVLPYPISSRFNNNLHDLRQSFKNWAELSLAIWAQYIIGKYELKSDPSFAEKFISTISRGFKLMSNNDKTLICQLLSQVECIPTQFGLKKPVDTYFPDVKLFPDLPNISIKINENFSTMMGIHKHVKLEIIFTRLVNKDNLDHMKLLKYFTSIENTLKYDSIEILKTTEIWIKEDVDKNNSGTNVQRYLARHLYAPYFQNRELELPVIQWKGSWNKHSNEAKFITKLGLQEYPSLQTILQLATTFTPFNLREKALNYFIKNLKEKYSDEYDPNSVQVRFLPCIDSNVYVKPSECYWSPDCVKMGFNALRQNLSFRAKELGVKQHPDRRLLVNKLIHNPPRNYEDAKRIFSYLATRRGDFDHLDCKELKDISFIPIEDKVQPHKFSLYTPKDCFFKNASEDYVDLFPCVDFGEDANQFLENCGVKKEPSALDLAEYLINSSKKFWSNPNYRDSYKTVLGTIAYNYESINKKKPGILDRMKQSPILLGTKKQGEYELACAKNILINDNDRYRNMFDPLICPFTDQMANFYKVLGSLSLDANVRSTPQHSGIAGTSKISCSVYQRIKERVPWYYASITNGNFKNDVSWVEKLRVMEVDKIDMKYVLLIKYKTKSEVVHACVSENPLILYITRGRSDYADIAPALARHIHVQPDRKYGTILYLYLTSSVEDLQRLGYPTENITRPSFGRIRNLSSSARGGWADSISVETDENENSILQTILRDTIKSIKSNTRNFYFNQLAMVNFQIESHCDIIPEISLTYAHNVNGIQLYVGKHLNPSILRTTNMDKPLKNFIDILVNLGQVFGLLRDQINIFYDDDSTSVAFNRNRALFFSLRYYIDFNDSEDFVISSDVLTSWFMVICHELAHSIIKEHGNEHEYYMQAFIKSFMPNLMNKINEFKFETESIGLLRKRLLKADKNDQ</sequence>
<dbReference type="OrthoDB" id="10031156at2759"/>
<feature type="domain" description="Sacsin/Nov" evidence="1">
    <location>
        <begin position="41"/>
        <end position="141"/>
    </location>
</feature>
<organism evidence="2 3">
    <name type="scientific">Cetraspora pellucida</name>
    <dbReference type="NCBI Taxonomy" id="1433469"/>
    <lineage>
        <taxon>Eukaryota</taxon>
        <taxon>Fungi</taxon>
        <taxon>Fungi incertae sedis</taxon>
        <taxon>Mucoromycota</taxon>
        <taxon>Glomeromycotina</taxon>
        <taxon>Glomeromycetes</taxon>
        <taxon>Diversisporales</taxon>
        <taxon>Gigasporaceae</taxon>
        <taxon>Cetraspora</taxon>
    </lineage>
</organism>
<proteinExistence type="predicted"/>